<dbReference type="FunCoup" id="G8JPI5">
    <property type="interactions" value="648"/>
</dbReference>
<dbReference type="GeneID" id="11470489"/>
<organism evidence="15 16">
    <name type="scientific">Eremothecium cymbalariae (strain CBS 270.75 / DBVPG 7215 / KCTC 17166 / NRRL Y-17582)</name>
    <name type="common">Yeast</name>
    <dbReference type="NCBI Taxonomy" id="931890"/>
    <lineage>
        <taxon>Eukaryota</taxon>
        <taxon>Fungi</taxon>
        <taxon>Dikarya</taxon>
        <taxon>Ascomycota</taxon>
        <taxon>Saccharomycotina</taxon>
        <taxon>Saccharomycetes</taxon>
        <taxon>Saccharomycetales</taxon>
        <taxon>Saccharomycetaceae</taxon>
        <taxon>Eremothecium</taxon>
    </lineage>
</organism>
<dbReference type="OMA" id="VWDSKIT"/>
<keyword evidence="7" id="KW-0808">Transferase</keyword>
<comment type="catalytic activity">
    <reaction evidence="13">
        <text>an alpha-D-Glc-(1-&gt;3)-alpha-D-Glc-(1-&gt;3)-alpha-D-Man-(1-&gt;2)-alpha-D-Man-(1-&gt;2)-alpha-D-Man-(1-&gt;3)-[alpha-D-Man-(1-&gt;2)-alpha-D-Man-(1-&gt;3)-[alpha-D-Man-(1-&gt;2)-alpha-D-Man-(1-&gt;6)]-alpha-D-Man-(1-&gt;6)]-beta-D-Man-(1-&gt;4)-beta-D-GlcNAc-(1-&gt;4)-alpha-D-GlcNAc-diphospho-di-trans,poly-cis-dolichol + a di-trans,poly-cis-dolichyl beta-D-glucosyl phosphate = a alpha-D-Glc-(1-&gt;2)-alpha-D-Glc-(1-&gt;3)-alpha-D-Glc-(1-&gt;3)-alpha-D-Man-(1-&gt;2)-alpha-D-Man-(1-&gt;2)-alpha-D-Man-(1-&gt;3)-[alpha-D-Man-(1-&gt;2)-alpha-D-Man-(1-&gt;3)-[alpha-D-Man-(1-&gt;2)-alpha-D-Man-(1-&gt;6)]-alpha-D-Man-(1-&gt;6)]-beta-D-Man-(1-&gt;4)-beta-D-GlcNAc-(1-&gt;4)-alpha-D-GlcNAc-diphospho-di-trans,poly-cis-dolichol + a di-trans,poly-cis-dolichyl phosphate + H(+)</text>
        <dbReference type="Rhea" id="RHEA:29543"/>
        <dbReference type="Rhea" id="RHEA-COMP:19498"/>
        <dbReference type="Rhea" id="RHEA-COMP:19502"/>
        <dbReference type="Rhea" id="RHEA-COMP:19512"/>
        <dbReference type="Rhea" id="RHEA-COMP:19522"/>
        <dbReference type="ChEBI" id="CHEBI:15378"/>
        <dbReference type="ChEBI" id="CHEBI:57525"/>
        <dbReference type="ChEBI" id="CHEBI:57683"/>
        <dbReference type="ChEBI" id="CHEBI:132522"/>
        <dbReference type="ChEBI" id="CHEBI:132523"/>
        <dbReference type="EC" id="2.4.1.256"/>
    </reaction>
    <physiologicalReaction direction="left-to-right" evidence="13">
        <dbReference type="Rhea" id="RHEA:29544"/>
    </physiologicalReaction>
</comment>
<comment type="similarity">
    <text evidence="3 14">Belongs to the ALG10 glucosyltransferase family.</text>
</comment>
<feature type="transmembrane region" description="Helical" evidence="14">
    <location>
        <begin position="287"/>
        <end position="309"/>
    </location>
</feature>
<keyword evidence="11 14" id="KW-0472">Membrane</keyword>
<dbReference type="PIRSF" id="PIRSF028810">
    <property type="entry name" value="Alpha1_2_glucosyltferase_Alg10"/>
    <property type="match status" value="1"/>
</dbReference>
<dbReference type="GO" id="GO:0006488">
    <property type="term" value="P:dolichol-linked oligosaccharide biosynthetic process"/>
    <property type="evidence" value="ECO:0007669"/>
    <property type="project" value="UniProtKB-UniRule"/>
</dbReference>
<feature type="transmembrane region" description="Helical" evidence="14">
    <location>
        <begin position="321"/>
        <end position="345"/>
    </location>
</feature>
<evidence type="ECO:0000256" key="9">
    <source>
        <dbReference type="ARBA" id="ARBA00022824"/>
    </source>
</evidence>
<dbReference type="AlphaFoldDB" id="G8JPI5"/>
<dbReference type="GO" id="GO:0106073">
    <property type="term" value="F:dolichyl pyrophosphate Glc2Man9GlcNAc2 alpha-1,2-glucosyltransferase activity"/>
    <property type="evidence" value="ECO:0007669"/>
    <property type="project" value="UniProtKB-UniRule"/>
</dbReference>
<dbReference type="InterPro" id="IPR016900">
    <property type="entry name" value="Alg10"/>
</dbReference>
<dbReference type="eggNOG" id="KOG2642">
    <property type="taxonomic scope" value="Eukaryota"/>
</dbReference>
<dbReference type="InParanoid" id="G8JPI5"/>
<feature type="transmembrane region" description="Helical" evidence="14">
    <location>
        <begin position="137"/>
        <end position="159"/>
    </location>
</feature>
<dbReference type="KEGG" id="erc:Ecym_2078"/>
<evidence type="ECO:0000256" key="1">
    <source>
        <dbReference type="ARBA" id="ARBA00004477"/>
    </source>
</evidence>
<evidence type="ECO:0000256" key="2">
    <source>
        <dbReference type="ARBA" id="ARBA00004922"/>
    </source>
</evidence>
<evidence type="ECO:0000256" key="13">
    <source>
        <dbReference type="ARBA" id="ARBA00048064"/>
    </source>
</evidence>
<dbReference type="RefSeq" id="XP_003644651.1">
    <property type="nucleotide sequence ID" value="XM_003644603.1"/>
</dbReference>
<evidence type="ECO:0000256" key="3">
    <source>
        <dbReference type="ARBA" id="ARBA00010600"/>
    </source>
</evidence>
<keyword evidence="10 14" id="KW-1133">Transmembrane helix</keyword>
<gene>
    <name evidence="15" type="ordered locus">Ecym_2078</name>
</gene>
<feature type="transmembrane region" description="Helical" evidence="14">
    <location>
        <begin position="109"/>
        <end position="130"/>
    </location>
</feature>
<dbReference type="GO" id="GO:0005789">
    <property type="term" value="C:endoplasmic reticulum membrane"/>
    <property type="evidence" value="ECO:0007669"/>
    <property type="project" value="UniProtKB-SubCell"/>
</dbReference>
<feature type="transmembrane region" description="Helical" evidence="14">
    <location>
        <begin position="247"/>
        <end position="267"/>
    </location>
</feature>
<reference evidence="16" key="1">
    <citation type="journal article" date="2012" name="G3 (Bethesda)">
        <title>Pichia sorbitophila, an interspecies yeast hybrid reveals early steps of genome resolution following polyploidization.</title>
        <authorList>
            <person name="Leh Louis V."/>
            <person name="Despons L."/>
            <person name="Friedrich A."/>
            <person name="Martin T."/>
            <person name="Durrens P."/>
            <person name="Casaregola S."/>
            <person name="Neuveglise C."/>
            <person name="Fairhead C."/>
            <person name="Marck C."/>
            <person name="Cruz J.A."/>
            <person name="Straub M.L."/>
            <person name="Kugler V."/>
            <person name="Sacerdot C."/>
            <person name="Uzunov Z."/>
            <person name="Thierry A."/>
            <person name="Weiss S."/>
            <person name="Bleykasten C."/>
            <person name="De Montigny J."/>
            <person name="Jacques N."/>
            <person name="Jung P."/>
            <person name="Lemaire M."/>
            <person name="Mallet S."/>
            <person name="Morel G."/>
            <person name="Richard G.F."/>
            <person name="Sarkar A."/>
            <person name="Savel G."/>
            <person name="Schacherer J."/>
            <person name="Seret M.L."/>
            <person name="Talla E."/>
            <person name="Samson G."/>
            <person name="Jubin C."/>
            <person name="Poulain J."/>
            <person name="Vacherie B."/>
            <person name="Barbe V."/>
            <person name="Pelletier E."/>
            <person name="Sherman D.J."/>
            <person name="Westhof E."/>
            <person name="Weissenbach J."/>
            <person name="Baret P.V."/>
            <person name="Wincker P."/>
            <person name="Gaillardin C."/>
            <person name="Dujon B."/>
            <person name="Souciet J.L."/>
        </authorList>
    </citation>
    <scope>NUCLEOTIDE SEQUENCE [LARGE SCALE GENOMIC DNA]</scope>
    <source>
        <strain evidence="16">CBS 270.75 / DBVPG 7215 / KCTC 17166 / NRRL Y-17582</strain>
    </source>
</reference>
<dbReference type="Proteomes" id="UP000006790">
    <property type="component" value="Chromosome 2"/>
</dbReference>
<feature type="transmembrane region" description="Helical" evidence="14">
    <location>
        <begin position="407"/>
        <end position="428"/>
    </location>
</feature>
<sequence length="509" mass="60242">MPSEQNVNNSESPELSTELGRDIERQVITGIIINILAWPLLFFCAIYVSYKFNTSWVPHPFIDEIFHLNQTVKYIGGHWGTWDPKITTPPGLYVIGWLEYHVMRWVTSWNILSILRFANLVGGMVIWSWVVLRPLYLFNAIGFWPITLISFPLMVNYYFLYYTDVWSTIFIVESMTLALTLPFGEKLSIRASALCGLISCFFRQTNIVWNGFVMLLVLERRALIQKDFNNFHINNYLKLMLHGIENFSSLVLPYAINFLLFIAFLVYNKSLALGDKSSHVAGFHLVQMFYCFMFITFFSLPIWLSGNFLRRYIIRFLQRPLIVIFETLGIMLAIRMFTVLHPFILADNRHFTFYLMRKLIGRNRFFKYVVMAPIYHFSTFVYLEVLRPSTLYFHPILPVKIRNPADLPLQLSHITWTALIICTFVTIVPSPLFEPRYYILPYLFWRVFVEVSPEPFFNEPSQERIVVGNPRRLAFEFWWFMLINTITISIFARYPFPWNTEPHLQRIIW</sequence>
<dbReference type="EMBL" id="CP002498">
    <property type="protein sequence ID" value="AET37834.1"/>
    <property type="molecule type" value="Genomic_DNA"/>
</dbReference>
<feature type="transmembrane region" description="Helical" evidence="14">
    <location>
        <begin position="27"/>
        <end position="50"/>
    </location>
</feature>
<evidence type="ECO:0000256" key="8">
    <source>
        <dbReference type="ARBA" id="ARBA00022692"/>
    </source>
</evidence>
<evidence type="ECO:0000313" key="16">
    <source>
        <dbReference type="Proteomes" id="UP000006790"/>
    </source>
</evidence>
<dbReference type="Pfam" id="PF04922">
    <property type="entry name" value="DIE2_ALG10"/>
    <property type="match status" value="1"/>
</dbReference>
<dbReference type="PANTHER" id="PTHR12989">
    <property type="entry name" value="ALPHA-1,2-GLUCOSYLTRANSFERASE ALG10"/>
    <property type="match status" value="1"/>
</dbReference>
<keyword evidence="9" id="KW-0256">Endoplasmic reticulum</keyword>
<evidence type="ECO:0000313" key="15">
    <source>
        <dbReference type="EMBL" id="AET37834.1"/>
    </source>
</evidence>
<evidence type="ECO:0000256" key="7">
    <source>
        <dbReference type="ARBA" id="ARBA00022679"/>
    </source>
</evidence>
<evidence type="ECO:0000256" key="5">
    <source>
        <dbReference type="ARBA" id="ARBA00018512"/>
    </source>
</evidence>
<dbReference type="UniPathway" id="UPA00378"/>
<name>G8JPI5_ERECY</name>
<keyword evidence="8 14" id="KW-0812">Transmembrane</keyword>
<evidence type="ECO:0000256" key="14">
    <source>
        <dbReference type="PIRNR" id="PIRNR028810"/>
    </source>
</evidence>
<protein>
    <recommendedName>
        <fullName evidence="5 14">Dol-P-Glc:Glc(2)Man(9)GlcNAc(2)-PP-Dol alpha-1,2-glucosyltransferase</fullName>
        <ecNumber evidence="4 14">2.4.1.256</ecNumber>
    </recommendedName>
</protein>
<feature type="transmembrane region" description="Helical" evidence="14">
    <location>
        <begin position="365"/>
        <end position="386"/>
    </location>
</feature>
<evidence type="ECO:0000256" key="10">
    <source>
        <dbReference type="ARBA" id="ARBA00022989"/>
    </source>
</evidence>
<proteinExistence type="inferred from homology"/>
<dbReference type="PANTHER" id="PTHR12989:SF10">
    <property type="entry name" value="DOL-P-GLC:GLC(2)MAN(9)GLCNAC(2)-PP-DOL ALPHA-1,2-GLUCOSYLTRANSFERASE-RELATED"/>
    <property type="match status" value="1"/>
</dbReference>
<dbReference type="HOGENOM" id="CLU_017053_1_0_1"/>
<comment type="subcellular location">
    <subcellularLocation>
        <location evidence="1">Endoplasmic reticulum membrane</location>
        <topology evidence="1">Multi-pass membrane protein</topology>
    </subcellularLocation>
</comment>
<dbReference type="OrthoDB" id="4769at2759"/>
<accession>G8JPI5</accession>
<feature type="transmembrane region" description="Helical" evidence="14">
    <location>
        <begin position="477"/>
        <end position="496"/>
    </location>
</feature>
<comment type="pathway">
    <text evidence="2">Protein modification; protein glycosylation.</text>
</comment>
<dbReference type="STRING" id="931890.G8JPI5"/>
<evidence type="ECO:0000256" key="6">
    <source>
        <dbReference type="ARBA" id="ARBA00022676"/>
    </source>
</evidence>
<evidence type="ECO:0000256" key="11">
    <source>
        <dbReference type="ARBA" id="ARBA00023136"/>
    </source>
</evidence>
<dbReference type="EC" id="2.4.1.256" evidence="4 14"/>
<comment type="caution">
    <text evidence="14">Lacks conserved residue(s) required for the propagation of feature annotation.</text>
</comment>
<keyword evidence="16" id="KW-1185">Reference proteome</keyword>
<feature type="transmembrane region" description="Helical" evidence="14">
    <location>
        <begin position="165"/>
        <end position="184"/>
    </location>
</feature>
<keyword evidence="6 14" id="KW-0328">Glycosyltransferase</keyword>
<evidence type="ECO:0000256" key="12">
    <source>
        <dbReference type="ARBA" id="ARBA00044727"/>
    </source>
</evidence>
<comment type="function">
    <text evidence="12">Dol-P-Glc:Glc(2)Man(9)GlcNAc(2)-PP-Dol alpha-1,2-glucosyltransferase that operates in the biosynthetic pathway of dolichol-linked oligosaccharides, the glycan precursors employed in protein asparagine (N)-glycosylation. The assembly of dolichol-linked oligosaccharides begins on the cytosolic side of the endoplasmic reticulum membrane and finishes in its lumen. The sequential addition of sugars to dolichol pyrophosphate produces dolichol-linked oligosaccharides containing fourteen sugars, including two GlcNAcs, nine mannoses and three glucoses. Once assembled, the oligosaccharide is transferred from the lipid to nascent proteins by oligosaccharyltransferases. In the lumen of the endoplasmic reticulum, adds the third and last glucose residue from dolichyl phosphate glucose (Dol-P-Glc) onto the lipid-linked oligosaccharide intermediate Glc(2)Man(9)GlcNAc(2)-PP-Dol to produce Glc(3)Man(9)GlcNAc(2)-PP-Dol.</text>
</comment>
<evidence type="ECO:0000256" key="4">
    <source>
        <dbReference type="ARBA" id="ARBA00011967"/>
    </source>
</evidence>